<dbReference type="Pfam" id="PF04387">
    <property type="entry name" value="PTPLA"/>
    <property type="match status" value="1"/>
</dbReference>
<evidence type="ECO:0000256" key="7">
    <source>
        <dbReference type="ARBA" id="ARBA00022832"/>
    </source>
</evidence>
<feature type="compositionally biased region" description="Low complexity" evidence="15">
    <location>
        <begin position="187"/>
        <end position="204"/>
    </location>
</feature>
<feature type="region of interest" description="Disordered" evidence="15">
    <location>
        <begin position="179"/>
        <end position="236"/>
    </location>
</feature>
<dbReference type="Gene3D" id="3.40.1000.30">
    <property type="match status" value="1"/>
</dbReference>
<feature type="transmembrane region" description="Helical" evidence="14">
    <location>
        <begin position="484"/>
        <end position="504"/>
    </location>
</feature>
<dbReference type="Proteomes" id="UP000887458">
    <property type="component" value="Unassembled WGS sequence"/>
</dbReference>
<evidence type="ECO:0000256" key="4">
    <source>
        <dbReference type="ARBA" id="ARBA00013122"/>
    </source>
</evidence>
<keyword evidence="10 14" id="KW-0472">Membrane</keyword>
<dbReference type="EC" id="4.2.1.134" evidence="4 14"/>
<feature type="transmembrane region" description="Helical" evidence="14">
    <location>
        <begin position="352"/>
        <end position="375"/>
    </location>
</feature>
<evidence type="ECO:0000256" key="15">
    <source>
        <dbReference type="SAM" id="MobiDB-lite"/>
    </source>
</evidence>
<evidence type="ECO:0000313" key="18">
    <source>
        <dbReference type="Proteomes" id="UP000887458"/>
    </source>
</evidence>
<evidence type="ECO:0000256" key="2">
    <source>
        <dbReference type="ARBA" id="ARBA00005194"/>
    </source>
</evidence>
<evidence type="ECO:0000256" key="12">
    <source>
        <dbReference type="ARBA" id="ARBA00023239"/>
    </source>
</evidence>
<comment type="function">
    <text evidence="14">Catalyzes the third of the four reactions of the long-chain fatty acids elongation cycle. This endoplasmic reticulum-bound enzymatic process, allows the addition of two carbons to the chain of long- and very long-chain fatty acids/VLCFAs per cycle. This enzyme catalyzes the dehydration of the 3-hydroxyacyl-CoA intermediate into trans-2,3-enoyl-CoA, within each cycle of fatty acid elongation. Thereby, it participates to the production of VLCFAs of different chain lengths that are involved in multiple biological processes as precursors of membrane lipids and lipid mediators.</text>
</comment>
<evidence type="ECO:0000256" key="13">
    <source>
        <dbReference type="ARBA" id="ARBA00036671"/>
    </source>
</evidence>
<evidence type="ECO:0000256" key="9">
    <source>
        <dbReference type="ARBA" id="ARBA00023098"/>
    </source>
</evidence>
<name>A0ABQ8IZU4_DERPT</name>
<proteinExistence type="inferred from homology"/>
<comment type="caution">
    <text evidence="17">The sequence shown here is derived from an EMBL/GenBank/DDBJ whole genome shotgun (WGS) entry which is preliminary data.</text>
</comment>
<protein>
    <recommendedName>
        <fullName evidence="4 14">Very-long-chain (3R)-3-hydroxyacyl-CoA dehydratase</fullName>
        <ecNumber evidence="4 14">4.2.1.134</ecNumber>
    </recommendedName>
</protein>
<feature type="domain" description="PI31 proteasome regulator N-terminal" evidence="16">
    <location>
        <begin position="38"/>
        <end position="152"/>
    </location>
</feature>
<feature type="non-terminal residue" evidence="17">
    <location>
        <position position="1"/>
    </location>
</feature>
<sequence>PFINCCQQHDATKSNLKTNQIDSFIMKGYETFYQTIKPLLKDPSDLIVSVIHWILIQDFDFKCIAVDNQLKAEYRNIPGSELLPNGWNNNRNHYNLLYRSAILETENILLNCVADENDADKIKVLISDVTADSQNEKHRFLISKKTFVNPDDQQVFETFDNEKVNRLATYIRQNIPNLNCPKKSIVPPTTSSSSENPSSHDVPSNLPFSKFIPTPAQPRSLLEDDPNRLINPPIGRGDLDPFGHGIGGGMIFDPFSGNRLRPERGPPMNWPRGAVPPGARYDPIGPTPDARFFRPDPDHLPPPHGPSFDGHFIHSIRFPFSCSKVSNFIVNVAIHTLLKTARQQSPLVKHYLAIYNSVQFLGWAYGLFLTVRFLLFSPESHNYLLLWENCSTIITIFQTYQLIEVFHAMIGFVRSNPITTFTQIFSRLMLVWGILIPLSQARHSIGVPMLLIAWCIAECIRYSYYALNIYDCVPYICTWLRYTLFIALYPLGVSGELLTTYAALRQIRQRKFLTLELPNKLNFSFYYDMYCVIFMLIFPQLYLYMLGQRKKILGPSKQQAKQD</sequence>
<keyword evidence="5 14" id="KW-0444">Lipid biosynthesis</keyword>
<evidence type="ECO:0000256" key="10">
    <source>
        <dbReference type="ARBA" id="ARBA00023136"/>
    </source>
</evidence>
<dbReference type="PANTHER" id="PTHR11035:SF3">
    <property type="entry name" value="VERY-LONG-CHAIN (3R)-3-HYDROXYACYL-COA DEHYDRATASE"/>
    <property type="match status" value="1"/>
</dbReference>
<gene>
    <name evidence="17" type="ORF">DERP_000330</name>
</gene>
<comment type="catalytic activity">
    <reaction evidence="13 14">
        <text>a very-long-chain (3R)-3-hydroxyacyl-CoA = a very-long-chain (2E)-enoyl-CoA + H2O</text>
        <dbReference type="Rhea" id="RHEA:45812"/>
        <dbReference type="ChEBI" id="CHEBI:15377"/>
        <dbReference type="ChEBI" id="CHEBI:83728"/>
        <dbReference type="ChEBI" id="CHEBI:85440"/>
        <dbReference type="EC" id="4.2.1.134"/>
    </reaction>
</comment>
<evidence type="ECO:0000313" key="17">
    <source>
        <dbReference type="EMBL" id="KAH9415836.1"/>
    </source>
</evidence>
<feature type="transmembrane region" description="Helical" evidence="14">
    <location>
        <begin position="420"/>
        <end position="438"/>
    </location>
</feature>
<feature type="region of interest" description="Disordered" evidence="15">
    <location>
        <begin position="273"/>
        <end position="296"/>
    </location>
</feature>
<evidence type="ECO:0000256" key="11">
    <source>
        <dbReference type="ARBA" id="ARBA00023160"/>
    </source>
</evidence>
<keyword evidence="14" id="KW-0256">Endoplasmic reticulum</keyword>
<reference evidence="17 18" key="1">
    <citation type="journal article" date="2018" name="J. Allergy Clin. Immunol.">
        <title>High-quality assembly of Dermatophagoides pteronyssinus genome and transcriptome reveals a wide range of novel allergens.</title>
        <authorList>
            <person name="Liu X.Y."/>
            <person name="Yang K.Y."/>
            <person name="Wang M.Q."/>
            <person name="Kwok J.S."/>
            <person name="Zeng X."/>
            <person name="Yang Z."/>
            <person name="Xiao X.J."/>
            <person name="Lau C.P."/>
            <person name="Li Y."/>
            <person name="Huang Z.M."/>
            <person name="Ba J.G."/>
            <person name="Yim A.K."/>
            <person name="Ouyang C.Y."/>
            <person name="Ngai S.M."/>
            <person name="Chan T.F."/>
            <person name="Leung E.L."/>
            <person name="Liu L."/>
            <person name="Liu Z.G."/>
            <person name="Tsui S.K."/>
        </authorList>
    </citation>
    <scope>NUCLEOTIDE SEQUENCE [LARGE SCALE GENOMIC DNA]</scope>
    <source>
        <strain evidence="17">Derp</strain>
    </source>
</reference>
<keyword evidence="6 14" id="KW-0812">Transmembrane</keyword>
<accession>A0ABQ8IZU4</accession>
<evidence type="ECO:0000256" key="5">
    <source>
        <dbReference type="ARBA" id="ARBA00022516"/>
    </source>
</evidence>
<evidence type="ECO:0000256" key="14">
    <source>
        <dbReference type="RuleBase" id="RU363109"/>
    </source>
</evidence>
<evidence type="ECO:0000259" key="16">
    <source>
        <dbReference type="Pfam" id="PF11566"/>
    </source>
</evidence>
<evidence type="ECO:0000256" key="6">
    <source>
        <dbReference type="ARBA" id="ARBA00022692"/>
    </source>
</evidence>
<keyword evidence="9 14" id="KW-0443">Lipid metabolism</keyword>
<keyword evidence="18" id="KW-1185">Reference proteome</keyword>
<evidence type="ECO:0000256" key="8">
    <source>
        <dbReference type="ARBA" id="ARBA00022989"/>
    </source>
</evidence>
<dbReference type="InterPro" id="IPR007482">
    <property type="entry name" value="Tyr_Pase-like_PTPLA"/>
</dbReference>
<keyword evidence="11 14" id="KW-0275">Fatty acid biosynthesis</keyword>
<feature type="transmembrane region" description="Helical" evidence="14">
    <location>
        <begin position="382"/>
        <end position="400"/>
    </location>
</feature>
<organism evidence="17 18">
    <name type="scientific">Dermatophagoides pteronyssinus</name>
    <name type="common">European house dust mite</name>
    <dbReference type="NCBI Taxonomy" id="6956"/>
    <lineage>
        <taxon>Eukaryota</taxon>
        <taxon>Metazoa</taxon>
        <taxon>Ecdysozoa</taxon>
        <taxon>Arthropoda</taxon>
        <taxon>Chelicerata</taxon>
        <taxon>Arachnida</taxon>
        <taxon>Acari</taxon>
        <taxon>Acariformes</taxon>
        <taxon>Sarcoptiformes</taxon>
        <taxon>Astigmata</taxon>
        <taxon>Psoroptidia</taxon>
        <taxon>Analgoidea</taxon>
        <taxon>Pyroglyphidae</taxon>
        <taxon>Dermatophagoidinae</taxon>
        <taxon>Dermatophagoides</taxon>
    </lineage>
</organism>
<keyword evidence="8 14" id="KW-1133">Transmembrane helix</keyword>
<keyword evidence="12 14" id="KW-0456">Lyase</keyword>
<dbReference type="Pfam" id="PF11566">
    <property type="entry name" value="PI31_Prot_N"/>
    <property type="match status" value="1"/>
</dbReference>
<keyword evidence="7 14" id="KW-0276">Fatty acid metabolism</keyword>
<reference evidence="17 18" key="2">
    <citation type="journal article" date="2022" name="Mol. Biol. Evol.">
        <title>Comparative Genomics Reveals Insights into the Divergent Evolution of Astigmatic Mites and Household Pest Adaptations.</title>
        <authorList>
            <person name="Xiong Q."/>
            <person name="Wan A.T."/>
            <person name="Liu X."/>
            <person name="Fung C.S."/>
            <person name="Xiao X."/>
            <person name="Malainual N."/>
            <person name="Hou J."/>
            <person name="Wang L."/>
            <person name="Wang M."/>
            <person name="Yang K.Y."/>
            <person name="Cui Y."/>
            <person name="Leung E.L."/>
            <person name="Nong W."/>
            <person name="Shin S.K."/>
            <person name="Au S.W."/>
            <person name="Jeong K.Y."/>
            <person name="Chew F.T."/>
            <person name="Hui J.H."/>
            <person name="Leung T.F."/>
            <person name="Tungtrongchitr A."/>
            <person name="Zhong N."/>
            <person name="Liu Z."/>
            <person name="Tsui S.K."/>
        </authorList>
    </citation>
    <scope>NUCLEOTIDE SEQUENCE [LARGE SCALE GENOMIC DNA]</scope>
    <source>
        <strain evidence="17">Derp</strain>
    </source>
</reference>
<dbReference type="EMBL" id="NJHN03000095">
    <property type="protein sequence ID" value="KAH9415836.1"/>
    <property type="molecule type" value="Genomic_DNA"/>
</dbReference>
<evidence type="ECO:0000256" key="3">
    <source>
        <dbReference type="ARBA" id="ARBA00007811"/>
    </source>
</evidence>
<feature type="transmembrane region" description="Helical" evidence="14">
    <location>
        <begin position="525"/>
        <end position="545"/>
    </location>
</feature>
<dbReference type="PANTHER" id="PTHR11035">
    <property type="entry name" value="VERY-LONG-CHAIN (3R)-3-HYDROXYACYL-COA DEHYDRATASE"/>
    <property type="match status" value="1"/>
</dbReference>
<evidence type="ECO:0000256" key="1">
    <source>
        <dbReference type="ARBA" id="ARBA00004141"/>
    </source>
</evidence>
<comment type="similarity">
    <text evidence="3 14">Belongs to the very long-chain fatty acids dehydratase HACD family.</text>
</comment>
<comment type="pathway">
    <text evidence="2 14">Lipid metabolism; fatty acid biosynthesis.</text>
</comment>
<dbReference type="InterPro" id="IPR021625">
    <property type="entry name" value="PI31_Prot_N"/>
</dbReference>
<feature type="transmembrane region" description="Helical" evidence="14">
    <location>
        <begin position="445"/>
        <end position="464"/>
    </location>
</feature>
<comment type="subcellular location">
    <subcellularLocation>
        <location evidence="14">Endoplasmic reticulum membrane</location>
        <topology evidence="14">Multi-pass membrane protein</topology>
    </subcellularLocation>
    <subcellularLocation>
        <location evidence="1">Membrane</location>
        <topology evidence="1">Multi-pass membrane protein</topology>
    </subcellularLocation>
</comment>